<dbReference type="InterPro" id="IPR001623">
    <property type="entry name" value="DnaJ_domain"/>
</dbReference>
<evidence type="ECO:0000256" key="4">
    <source>
        <dbReference type="ARBA" id="ARBA00022771"/>
    </source>
</evidence>
<dbReference type="SMART" id="SM00271">
    <property type="entry name" value="DnaJ"/>
    <property type="match status" value="1"/>
</dbReference>
<accession>A0A6J6WMS5</accession>
<dbReference type="CDD" id="cd10747">
    <property type="entry name" value="DnaJ_C"/>
    <property type="match status" value="1"/>
</dbReference>
<keyword evidence="1" id="KW-0963">Cytoplasm</keyword>
<organism evidence="10">
    <name type="scientific">freshwater metagenome</name>
    <dbReference type="NCBI Taxonomy" id="449393"/>
    <lineage>
        <taxon>unclassified sequences</taxon>
        <taxon>metagenomes</taxon>
        <taxon>ecological metagenomes</taxon>
    </lineage>
</organism>
<dbReference type="PROSITE" id="PS50076">
    <property type="entry name" value="DNAJ_2"/>
    <property type="match status" value="1"/>
</dbReference>
<feature type="domain" description="CR-type" evidence="9">
    <location>
        <begin position="135"/>
        <end position="213"/>
    </location>
</feature>
<proteinExistence type="inferred from homology"/>
<keyword evidence="2" id="KW-0479">Metal-binding</keyword>
<dbReference type="SUPFAM" id="SSF49493">
    <property type="entry name" value="HSP40/DnaJ peptide-binding domain"/>
    <property type="match status" value="2"/>
</dbReference>
<dbReference type="Pfam" id="PF00684">
    <property type="entry name" value="DnaJ_CXXCXGXG"/>
    <property type="match status" value="1"/>
</dbReference>
<dbReference type="InterPro" id="IPR008971">
    <property type="entry name" value="HSP40/DnaJ_pept-bd"/>
</dbReference>
<dbReference type="PRINTS" id="PR00625">
    <property type="entry name" value="JDOMAIN"/>
</dbReference>
<evidence type="ECO:0000256" key="7">
    <source>
        <dbReference type="ARBA" id="ARBA00023186"/>
    </source>
</evidence>
<dbReference type="PANTHER" id="PTHR43096:SF54">
    <property type="entry name" value="CHAPERONE PROTEIN DNAJ 1"/>
    <property type="match status" value="1"/>
</dbReference>
<dbReference type="InterPro" id="IPR012724">
    <property type="entry name" value="DnaJ"/>
</dbReference>
<dbReference type="Gene3D" id="2.10.230.10">
    <property type="entry name" value="Heat shock protein DnaJ, cysteine-rich domain"/>
    <property type="match status" value="1"/>
</dbReference>
<dbReference type="SUPFAM" id="SSF57938">
    <property type="entry name" value="DnaJ/Hsp40 cysteine-rich domain"/>
    <property type="match status" value="1"/>
</dbReference>
<keyword evidence="6" id="KW-0346">Stress response</keyword>
<evidence type="ECO:0000259" key="9">
    <source>
        <dbReference type="PROSITE" id="PS51188"/>
    </source>
</evidence>
<dbReference type="GO" id="GO:0005737">
    <property type="term" value="C:cytoplasm"/>
    <property type="evidence" value="ECO:0007669"/>
    <property type="project" value="TreeGrafter"/>
</dbReference>
<evidence type="ECO:0000256" key="3">
    <source>
        <dbReference type="ARBA" id="ARBA00022737"/>
    </source>
</evidence>
<name>A0A6J6WMS5_9ZZZZ</name>
<evidence type="ECO:0000256" key="2">
    <source>
        <dbReference type="ARBA" id="ARBA00022723"/>
    </source>
</evidence>
<keyword evidence="4" id="KW-0863">Zinc-finger</keyword>
<dbReference type="GO" id="GO:0009408">
    <property type="term" value="P:response to heat"/>
    <property type="evidence" value="ECO:0007669"/>
    <property type="project" value="InterPro"/>
</dbReference>
<dbReference type="Gene3D" id="2.60.260.20">
    <property type="entry name" value="Urease metallochaperone UreE, N-terminal domain"/>
    <property type="match status" value="2"/>
</dbReference>
<evidence type="ECO:0000256" key="5">
    <source>
        <dbReference type="ARBA" id="ARBA00022833"/>
    </source>
</evidence>
<dbReference type="PROSITE" id="PS00636">
    <property type="entry name" value="DNAJ_1"/>
    <property type="match status" value="1"/>
</dbReference>
<dbReference type="GO" id="GO:0005524">
    <property type="term" value="F:ATP binding"/>
    <property type="evidence" value="ECO:0007669"/>
    <property type="project" value="InterPro"/>
</dbReference>
<dbReference type="CDD" id="cd10719">
    <property type="entry name" value="DnaJ_zf"/>
    <property type="match status" value="1"/>
</dbReference>
<reference evidence="10" key="1">
    <citation type="submission" date="2020-05" db="EMBL/GenBank/DDBJ databases">
        <authorList>
            <person name="Chiriac C."/>
            <person name="Salcher M."/>
            <person name="Ghai R."/>
            <person name="Kavagutti S V."/>
        </authorList>
    </citation>
    <scope>NUCLEOTIDE SEQUENCE</scope>
</reference>
<dbReference type="EMBL" id="CAFAAB010000076">
    <property type="protein sequence ID" value="CAB4784755.1"/>
    <property type="molecule type" value="Genomic_DNA"/>
</dbReference>
<keyword evidence="5" id="KW-0862">Zinc</keyword>
<dbReference type="FunFam" id="2.10.230.10:FF:000002">
    <property type="entry name" value="Molecular chaperone DnaJ"/>
    <property type="match status" value="1"/>
</dbReference>
<gene>
    <name evidence="10" type="ORF">UFOPK2958_00768</name>
</gene>
<dbReference type="GO" id="GO:0042026">
    <property type="term" value="P:protein refolding"/>
    <property type="evidence" value="ECO:0007669"/>
    <property type="project" value="TreeGrafter"/>
</dbReference>
<sequence>MAEREWFDTDYYKVLGVTNAATDKEITRAYRKLAKSHHPDTNPGSEEKFKTISVAYDVLGDAAKRKEYDEVRRLGPAAAGFGGAPGGQGQPDFGDLGDIFGGLFGNGGGRRRPRAQRGEDIETVLHLNFRDSVYGVTTSVNLPGQSNCRTCGGNGAAPGTGFTTCATCAGRGVLADDQGPFSLSKMCPACHGRGGRVERPCAGCGGSGREASSRKVQVRIPAGVEDGQRIRVKGKGGPGANGGSTGDLFVDVHVTPDARFARRGRHVTATTHVSITDAMLGATALIETLDEPVTLKIAPGTQSGTTLRVRGRGVPAGGKHAVGDLLVSVHVDVPKALTREQQMLVEKLAATFKKEEN</sequence>
<evidence type="ECO:0000313" key="10">
    <source>
        <dbReference type="EMBL" id="CAB4784755.1"/>
    </source>
</evidence>
<dbReference type="SUPFAM" id="SSF46565">
    <property type="entry name" value="Chaperone J-domain"/>
    <property type="match status" value="1"/>
</dbReference>
<dbReference type="Pfam" id="PF00226">
    <property type="entry name" value="DnaJ"/>
    <property type="match status" value="1"/>
</dbReference>
<dbReference type="Pfam" id="PF01556">
    <property type="entry name" value="DnaJ_C"/>
    <property type="match status" value="1"/>
</dbReference>
<dbReference type="FunFam" id="2.60.260.20:FF:000005">
    <property type="entry name" value="Chaperone protein dnaJ 1, mitochondrial"/>
    <property type="match status" value="1"/>
</dbReference>
<dbReference type="GO" id="GO:0031072">
    <property type="term" value="F:heat shock protein binding"/>
    <property type="evidence" value="ECO:0007669"/>
    <property type="project" value="InterPro"/>
</dbReference>
<evidence type="ECO:0000256" key="1">
    <source>
        <dbReference type="ARBA" id="ARBA00022490"/>
    </source>
</evidence>
<keyword evidence="3" id="KW-0677">Repeat</keyword>
<dbReference type="InterPro" id="IPR036869">
    <property type="entry name" value="J_dom_sf"/>
</dbReference>
<feature type="domain" description="J" evidence="8">
    <location>
        <begin position="10"/>
        <end position="72"/>
    </location>
</feature>
<dbReference type="NCBIfam" id="NF008035">
    <property type="entry name" value="PRK10767.1"/>
    <property type="match status" value="1"/>
</dbReference>
<dbReference type="GO" id="GO:0008270">
    <property type="term" value="F:zinc ion binding"/>
    <property type="evidence" value="ECO:0007669"/>
    <property type="project" value="UniProtKB-KW"/>
</dbReference>
<dbReference type="InterPro" id="IPR036410">
    <property type="entry name" value="HSP_DnaJ_Cys-rich_dom_sf"/>
</dbReference>
<keyword evidence="7" id="KW-0143">Chaperone</keyword>
<dbReference type="GO" id="GO:0051082">
    <property type="term" value="F:unfolded protein binding"/>
    <property type="evidence" value="ECO:0007669"/>
    <property type="project" value="InterPro"/>
</dbReference>
<dbReference type="AlphaFoldDB" id="A0A6J6WMS5"/>
<dbReference type="Gene3D" id="1.10.287.110">
    <property type="entry name" value="DnaJ domain"/>
    <property type="match status" value="1"/>
</dbReference>
<dbReference type="PANTHER" id="PTHR43096">
    <property type="entry name" value="DNAJ HOMOLOG 1, MITOCHONDRIAL-RELATED"/>
    <property type="match status" value="1"/>
</dbReference>
<dbReference type="InterPro" id="IPR018253">
    <property type="entry name" value="DnaJ_domain_CS"/>
</dbReference>
<evidence type="ECO:0000256" key="6">
    <source>
        <dbReference type="ARBA" id="ARBA00023016"/>
    </source>
</evidence>
<evidence type="ECO:0000259" key="8">
    <source>
        <dbReference type="PROSITE" id="PS50076"/>
    </source>
</evidence>
<dbReference type="CDD" id="cd06257">
    <property type="entry name" value="DnaJ"/>
    <property type="match status" value="1"/>
</dbReference>
<dbReference type="InterPro" id="IPR001305">
    <property type="entry name" value="HSP_DnaJ_Cys-rich_dom"/>
</dbReference>
<protein>
    <submittedName>
        <fullName evidence="10">Unannotated protein</fullName>
    </submittedName>
</protein>
<dbReference type="PROSITE" id="PS51188">
    <property type="entry name" value="ZF_CR"/>
    <property type="match status" value="1"/>
</dbReference>
<dbReference type="InterPro" id="IPR002939">
    <property type="entry name" value="DnaJ_C"/>
</dbReference>
<dbReference type="HAMAP" id="MF_01152">
    <property type="entry name" value="DnaJ"/>
    <property type="match status" value="1"/>
</dbReference>